<keyword evidence="1" id="KW-0812">Transmembrane</keyword>
<dbReference type="EMBL" id="CP021377">
    <property type="protein sequence ID" value="ART83118.1"/>
    <property type="molecule type" value="Genomic_DNA"/>
</dbReference>
<keyword evidence="3" id="KW-1185">Reference proteome</keyword>
<evidence type="ECO:0000313" key="3">
    <source>
        <dbReference type="Proteomes" id="UP000243937"/>
    </source>
</evidence>
<accession>A0A1Y0D6E5</accession>
<reference evidence="2 3" key="1">
    <citation type="journal article" date="2014" name="Int. J. Syst. Evol. Microbiol.">
        <title>Oceanisphaera profunda sp. nov., a marine bacterium isolated from deep-sea sediment, and emended description of the genus Oceanisphaera.</title>
        <authorList>
            <person name="Xu Z."/>
            <person name="Zhang X.Y."/>
            <person name="Su H.N."/>
            <person name="Yu Z.C."/>
            <person name="Liu C."/>
            <person name="Li H."/>
            <person name="Chen X.L."/>
            <person name="Song X.Y."/>
            <person name="Xie B.B."/>
            <person name="Qin Q.L."/>
            <person name="Zhou B.C."/>
            <person name="Shi M."/>
            <person name="Huang Y."/>
            <person name="Zhang Y.Z."/>
        </authorList>
    </citation>
    <scope>NUCLEOTIDE SEQUENCE [LARGE SCALE GENOMIC DNA]</scope>
    <source>
        <strain evidence="2 3">SM1222</strain>
    </source>
</reference>
<feature type="transmembrane region" description="Helical" evidence="1">
    <location>
        <begin position="19"/>
        <end position="38"/>
    </location>
</feature>
<dbReference type="Proteomes" id="UP000243937">
    <property type="component" value="Chromosome"/>
</dbReference>
<dbReference type="OrthoDB" id="9096701at2"/>
<dbReference type="InterPro" id="IPR014717">
    <property type="entry name" value="Transl_elong_EF1B/ribsomal_bS6"/>
</dbReference>
<dbReference type="InterPro" id="IPR034756">
    <property type="entry name" value="T2SSM_b"/>
</dbReference>
<proteinExistence type="predicted"/>
<dbReference type="Gene3D" id="3.30.70.60">
    <property type="match status" value="1"/>
</dbReference>
<dbReference type="Pfam" id="PF10741">
    <property type="entry name" value="T2SSM_b"/>
    <property type="match status" value="1"/>
</dbReference>
<dbReference type="KEGG" id="opf:CBP31_11240"/>
<sequence>MNIPKLILQEQWQRLGRPGWVGCLLLLLAIGYCALVLLPQRQHLAGLELRTTQAVAYRLRLDQGLDLPVAAPGQQVDDFYQTLPAQLDATAAIDRIYALANKERIALSRGEYALGVDPKTQLARYQIVLPVSGSYPQLRRFLHGLLAELPAVVLEEVDFRRKQIADTQLEGRIRMTLYLSRL</sequence>
<protein>
    <submittedName>
        <fullName evidence="2">Pilus assembly protein PilO</fullName>
    </submittedName>
</protein>
<dbReference type="AlphaFoldDB" id="A0A1Y0D6E5"/>
<evidence type="ECO:0000256" key="1">
    <source>
        <dbReference type="SAM" id="Phobius"/>
    </source>
</evidence>
<keyword evidence="1" id="KW-1133">Transmembrane helix</keyword>
<organism evidence="2 3">
    <name type="scientific">Oceanisphaera profunda</name>
    <dbReference type="NCBI Taxonomy" id="1416627"/>
    <lineage>
        <taxon>Bacteria</taxon>
        <taxon>Pseudomonadati</taxon>
        <taxon>Pseudomonadota</taxon>
        <taxon>Gammaproteobacteria</taxon>
        <taxon>Aeromonadales</taxon>
        <taxon>Aeromonadaceae</taxon>
        <taxon>Oceanisphaera</taxon>
    </lineage>
</organism>
<name>A0A1Y0D6E5_9GAMM</name>
<dbReference type="RefSeq" id="WP_087037316.1">
    <property type="nucleotide sequence ID" value="NZ_CP021377.1"/>
</dbReference>
<keyword evidence="1" id="KW-0472">Membrane</keyword>
<gene>
    <name evidence="2" type="ORF">CBP31_11240</name>
</gene>
<evidence type="ECO:0000313" key="2">
    <source>
        <dbReference type="EMBL" id="ART83118.1"/>
    </source>
</evidence>